<evidence type="ECO:0000313" key="3">
    <source>
        <dbReference type="Proteomes" id="UP000540519"/>
    </source>
</evidence>
<dbReference type="RefSeq" id="WP_155600791.1">
    <property type="nucleotide sequence ID" value="NZ_RCNR01000043.1"/>
</dbReference>
<feature type="transmembrane region" description="Helical" evidence="1">
    <location>
        <begin position="30"/>
        <end position="48"/>
    </location>
</feature>
<feature type="transmembrane region" description="Helical" evidence="1">
    <location>
        <begin position="7"/>
        <end position="24"/>
    </location>
</feature>
<evidence type="ECO:0000313" key="2">
    <source>
        <dbReference type="EMBL" id="MUH37515.1"/>
    </source>
</evidence>
<dbReference type="Pfam" id="PF15071">
    <property type="entry name" value="TMEM220"/>
    <property type="match status" value="1"/>
</dbReference>
<organism evidence="2 3">
    <name type="scientific">Zobellia amurskyensis</name>
    <dbReference type="NCBI Taxonomy" id="248905"/>
    <lineage>
        <taxon>Bacteria</taxon>
        <taxon>Pseudomonadati</taxon>
        <taxon>Bacteroidota</taxon>
        <taxon>Flavobacteriia</taxon>
        <taxon>Flavobacteriales</taxon>
        <taxon>Flavobacteriaceae</taxon>
        <taxon>Zobellia</taxon>
    </lineage>
</organism>
<gene>
    <name evidence="2" type="ORF">D9O36_16815</name>
</gene>
<keyword evidence="1" id="KW-0812">Transmembrane</keyword>
<keyword evidence="1" id="KW-1133">Transmembrane helix</keyword>
<dbReference type="PANTHER" id="PTHR34262">
    <property type="entry name" value="TRANSMEMBRANE PROTEIN 220"/>
    <property type="match status" value="1"/>
</dbReference>
<name>A0A7X2ZW63_9FLAO</name>
<protein>
    <recommendedName>
        <fullName evidence="4">Transmembrane family 220 protein</fullName>
    </recommendedName>
</protein>
<comment type="caution">
    <text evidence="2">The sequence shown here is derived from an EMBL/GenBank/DDBJ whole genome shotgun (WGS) entry which is preliminary data.</text>
</comment>
<dbReference type="Proteomes" id="UP000540519">
    <property type="component" value="Unassembled WGS sequence"/>
</dbReference>
<evidence type="ECO:0000256" key="1">
    <source>
        <dbReference type="SAM" id="Phobius"/>
    </source>
</evidence>
<reference evidence="2 3" key="1">
    <citation type="journal article" date="2019" name="Mar. Drugs">
        <title>Comparative Genomics and CAZyme Genome Repertoires of Marine Zobellia amurskyensis KMM 3526(T) and Zobellia laminariae KMM 3676(T).</title>
        <authorList>
            <person name="Chernysheva N."/>
            <person name="Bystritskaya E."/>
            <person name="Stenkova A."/>
            <person name="Golovkin I."/>
            <person name="Nedashkovskaya O."/>
            <person name="Isaeva M."/>
        </authorList>
    </citation>
    <scope>NUCLEOTIDE SEQUENCE [LARGE SCALE GENOMIC DNA]</scope>
    <source>
        <strain evidence="2 3">KMM 3526</strain>
    </source>
</reference>
<proteinExistence type="predicted"/>
<dbReference type="InterPro" id="IPR029377">
    <property type="entry name" value="TMEM220"/>
</dbReference>
<feature type="transmembrane region" description="Helical" evidence="1">
    <location>
        <begin position="53"/>
        <end position="71"/>
    </location>
</feature>
<keyword evidence="3" id="KW-1185">Reference proteome</keyword>
<sequence>MKSLLKIVGVIFAILFAWAAYLQYNDPDATTWYIIYGLAALASALFVINRLPFFVAISFFLLAIIGTYSQWPEQFQGFTIGEGDIVNIERGREAGGLLIIAVVMLVYALRIRYEKRIKGLDQKFF</sequence>
<evidence type="ECO:0008006" key="4">
    <source>
        <dbReference type="Google" id="ProtNLM"/>
    </source>
</evidence>
<accession>A0A7X2ZW63</accession>
<dbReference type="AlphaFoldDB" id="A0A7X2ZW63"/>
<dbReference type="PANTHER" id="PTHR34262:SF1">
    <property type="entry name" value="TRANSMEMBRANE PROTEIN 220"/>
    <property type="match status" value="1"/>
</dbReference>
<dbReference type="EMBL" id="RCNR01000043">
    <property type="protein sequence ID" value="MUH37515.1"/>
    <property type="molecule type" value="Genomic_DNA"/>
</dbReference>
<dbReference type="OrthoDB" id="329078at2"/>
<keyword evidence="1" id="KW-0472">Membrane</keyword>
<feature type="transmembrane region" description="Helical" evidence="1">
    <location>
        <begin position="91"/>
        <end position="109"/>
    </location>
</feature>